<dbReference type="AlphaFoldDB" id="A0A2S6N2Y7"/>
<organism evidence="1 2">
    <name type="scientific">Rhodoblastus sphagnicola</name>
    <dbReference type="NCBI Taxonomy" id="333368"/>
    <lineage>
        <taxon>Bacteria</taxon>
        <taxon>Pseudomonadati</taxon>
        <taxon>Pseudomonadota</taxon>
        <taxon>Alphaproteobacteria</taxon>
        <taxon>Hyphomicrobiales</taxon>
        <taxon>Rhodoblastaceae</taxon>
        <taxon>Rhodoblastus</taxon>
    </lineage>
</organism>
<evidence type="ECO:0000313" key="2">
    <source>
        <dbReference type="Proteomes" id="UP000239089"/>
    </source>
</evidence>
<comment type="caution">
    <text evidence="1">The sequence shown here is derived from an EMBL/GenBank/DDBJ whole genome shotgun (WGS) entry which is preliminary data.</text>
</comment>
<gene>
    <name evidence="1" type="ORF">CCR94_16390</name>
</gene>
<sequence>MDSLMSAIEHLTSAVATLTPVVKEIGDAITAETAKIKAGLASDDSATVEAAATQIDALTASLKDAAVGAEAAVASATAPAAADPAAEAPAAS</sequence>
<protein>
    <submittedName>
        <fullName evidence="1">Uncharacterized protein</fullName>
    </submittedName>
</protein>
<keyword evidence="2" id="KW-1185">Reference proteome</keyword>
<accession>A0A2S6N2Y7</accession>
<evidence type="ECO:0000313" key="1">
    <source>
        <dbReference type="EMBL" id="PPQ28969.1"/>
    </source>
</evidence>
<name>A0A2S6N2Y7_9HYPH</name>
<dbReference type="Proteomes" id="UP000239089">
    <property type="component" value="Unassembled WGS sequence"/>
</dbReference>
<reference evidence="1 2" key="1">
    <citation type="journal article" date="2018" name="Arch. Microbiol.">
        <title>New insights into the metabolic potential of the phototrophic purple bacterium Rhodopila globiformis DSM 161(T) from its draft genome sequence and evidence for a vanadium-dependent nitrogenase.</title>
        <authorList>
            <person name="Imhoff J.F."/>
            <person name="Rahn T."/>
            <person name="Kunzel S."/>
            <person name="Neulinger S.C."/>
        </authorList>
    </citation>
    <scope>NUCLEOTIDE SEQUENCE [LARGE SCALE GENOMIC DNA]</scope>
    <source>
        <strain evidence="1 2">DSM 16996</strain>
    </source>
</reference>
<proteinExistence type="predicted"/>
<dbReference type="EMBL" id="NHSJ01000100">
    <property type="protein sequence ID" value="PPQ28969.1"/>
    <property type="molecule type" value="Genomic_DNA"/>
</dbReference>